<feature type="transmembrane region" description="Helical" evidence="1">
    <location>
        <begin position="47"/>
        <end position="67"/>
    </location>
</feature>
<dbReference type="EMBL" id="CP130955">
    <property type="protein sequence ID" value="WLF51552.1"/>
    <property type="molecule type" value="Genomic_DNA"/>
</dbReference>
<feature type="transmembrane region" description="Helical" evidence="1">
    <location>
        <begin position="9"/>
        <end position="31"/>
    </location>
</feature>
<evidence type="ECO:0000256" key="1">
    <source>
        <dbReference type="SAM" id="Phobius"/>
    </source>
</evidence>
<keyword evidence="1" id="KW-1133">Transmembrane helix</keyword>
<name>A0AAX3YPX3_RHOOP</name>
<proteinExistence type="predicted"/>
<dbReference type="AlphaFoldDB" id="A0AAX3YPX3"/>
<evidence type="ECO:0000313" key="3">
    <source>
        <dbReference type="Proteomes" id="UP001231166"/>
    </source>
</evidence>
<gene>
    <name evidence="2" type="ORF">Q5707_39025</name>
</gene>
<protein>
    <submittedName>
        <fullName evidence="2">Uncharacterized protein</fullName>
    </submittedName>
</protein>
<keyword evidence="1" id="KW-0812">Transmembrane</keyword>
<dbReference type="Proteomes" id="UP001231166">
    <property type="component" value="Plasmid pRho-VOC14-C86"/>
</dbReference>
<keyword evidence="1" id="KW-0472">Membrane</keyword>
<reference evidence="2" key="1">
    <citation type="submission" date="2023-07" db="EMBL/GenBank/DDBJ databases">
        <title>Genomic analysis of Rhodococcus opacus VOC-14 with glycol ethers degradation activity.</title>
        <authorList>
            <person name="Narkevich D.A."/>
            <person name="Hlushen A.M."/>
            <person name="Akhremchuk A.E."/>
            <person name="Sikolenko M.A."/>
            <person name="Valentovich L.N."/>
        </authorList>
    </citation>
    <scope>NUCLEOTIDE SEQUENCE</scope>
    <source>
        <strain evidence="2">VOC-14</strain>
        <plasmid evidence="2">pRho-VOC14-C86</plasmid>
    </source>
</reference>
<accession>A0AAX3YPX3</accession>
<keyword evidence="2" id="KW-0614">Plasmid</keyword>
<evidence type="ECO:0000313" key="2">
    <source>
        <dbReference type="EMBL" id="WLF51552.1"/>
    </source>
</evidence>
<dbReference type="RefSeq" id="WP_304710755.1">
    <property type="nucleotide sequence ID" value="NZ_CP130955.1"/>
</dbReference>
<sequence length="109" mass="11779">MTHLMRNTVLIQLTIALAFAAIFGVLVSLIWDGLYGIDPTVSPGPPWLAGLIAGGVVLAGVVITTLVTRKNGELEKRIEPGDNWKVGPDLNRLAAKVVEDDTHNRPSRR</sequence>
<geneLocation type="plasmid" evidence="2 3">
    <name>pRho-VOC14-C86</name>
</geneLocation>
<organism evidence="2 3">
    <name type="scientific">Rhodococcus opacus</name>
    <name type="common">Nocardia opaca</name>
    <dbReference type="NCBI Taxonomy" id="37919"/>
    <lineage>
        <taxon>Bacteria</taxon>
        <taxon>Bacillati</taxon>
        <taxon>Actinomycetota</taxon>
        <taxon>Actinomycetes</taxon>
        <taxon>Mycobacteriales</taxon>
        <taxon>Nocardiaceae</taxon>
        <taxon>Rhodococcus</taxon>
    </lineage>
</organism>